<evidence type="ECO:0000259" key="2">
    <source>
        <dbReference type="Pfam" id="PF08044"/>
    </source>
</evidence>
<feature type="transmembrane region" description="Helical" evidence="1">
    <location>
        <begin position="74"/>
        <end position="95"/>
    </location>
</feature>
<accession>A0ABS1VQK1</accession>
<dbReference type="EMBL" id="JAENHO010000006">
    <property type="protein sequence ID" value="MBL7256997.1"/>
    <property type="molecule type" value="Genomic_DNA"/>
</dbReference>
<keyword evidence="1" id="KW-0812">Transmembrane</keyword>
<reference evidence="3 4" key="1">
    <citation type="submission" date="2021-01" db="EMBL/GenBank/DDBJ databases">
        <title>Actinoplanes sp. nov. LDG1-01 isolated from lichen.</title>
        <authorList>
            <person name="Saeng-In P."/>
            <person name="Phongsopitanun W."/>
            <person name="Kanchanasin P."/>
            <person name="Yuki M."/>
            <person name="Kudo T."/>
            <person name="Ohkuma M."/>
            <person name="Tanasupawat S."/>
        </authorList>
    </citation>
    <scope>NUCLEOTIDE SEQUENCE [LARGE SCALE GENOMIC DNA]</scope>
    <source>
        <strain evidence="3 4">LDG1-01</strain>
    </source>
</reference>
<feature type="domain" description="DUF1707" evidence="2">
    <location>
        <begin position="3"/>
        <end position="55"/>
    </location>
</feature>
<evidence type="ECO:0000313" key="4">
    <source>
        <dbReference type="Proteomes" id="UP000598996"/>
    </source>
</evidence>
<keyword evidence="4" id="KW-1185">Reference proteome</keyword>
<dbReference type="InterPro" id="IPR012551">
    <property type="entry name" value="DUF1707_SHOCT-like"/>
</dbReference>
<organism evidence="3 4">
    <name type="scientific">Paractinoplanes lichenicola</name>
    <dbReference type="NCBI Taxonomy" id="2802976"/>
    <lineage>
        <taxon>Bacteria</taxon>
        <taxon>Bacillati</taxon>
        <taxon>Actinomycetota</taxon>
        <taxon>Actinomycetes</taxon>
        <taxon>Micromonosporales</taxon>
        <taxon>Micromonosporaceae</taxon>
        <taxon>Paractinoplanes</taxon>
    </lineage>
</organism>
<proteinExistence type="predicted"/>
<evidence type="ECO:0000256" key="1">
    <source>
        <dbReference type="SAM" id="Phobius"/>
    </source>
</evidence>
<evidence type="ECO:0000313" key="3">
    <source>
        <dbReference type="EMBL" id="MBL7256997.1"/>
    </source>
</evidence>
<comment type="caution">
    <text evidence="3">The sequence shown here is derived from an EMBL/GenBank/DDBJ whole genome shotgun (WGS) entry which is preliminary data.</text>
</comment>
<sequence length="97" mass="10429">MEIRASDEDRERTVADLERHAGAGRLTLDEFAERAKVAHCARTLDELAAVVNDLPADTQPTGAAATVEEPSRDLLILFAIAAATLVLLGFFIALIRA</sequence>
<dbReference type="Proteomes" id="UP000598996">
    <property type="component" value="Unassembled WGS sequence"/>
</dbReference>
<keyword evidence="1" id="KW-1133">Transmembrane helix</keyword>
<dbReference type="Pfam" id="PF08044">
    <property type="entry name" value="DUF1707"/>
    <property type="match status" value="1"/>
</dbReference>
<protein>
    <submittedName>
        <fullName evidence="3">DUF1707 domain-containing protein</fullName>
    </submittedName>
</protein>
<dbReference type="RefSeq" id="WP_202993624.1">
    <property type="nucleotide sequence ID" value="NZ_JAENHO010000006.1"/>
</dbReference>
<gene>
    <name evidence="3" type="ORF">JKJ07_22105</name>
</gene>
<keyword evidence="1" id="KW-0472">Membrane</keyword>
<name>A0ABS1VQK1_9ACTN</name>